<keyword evidence="1" id="KW-0472">Membrane</keyword>
<dbReference type="Proteomes" id="UP001153069">
    <property type="component" value="Unassembled WGS sequence"/>
</dbReference>
<feature type="transmembrane region" description="Helical" evidence="1">
    <location>
        <begin position="125"/>
        <end position="144"/>
    </location>
</feature>
<keyword evidence="1" id="KW-0812">Transmembrane</keyword>
<comment type="caution">
    <text evidence="3">The sequence shown here is derived from an EMBL/GenBank/DDBJ whole genome shotgun (WGS) entry which is preliminary data.</text>
</comment>
<dbReference type="AlphaFoldDB" id="A0A9N8H5X0"/>
<keyword evidence="1" id="KW-1133">Transmembrane helix</keyword>
<organism evidence="3 4">
    <name type="scientific">Seminavis robusta</name>
    <dbReference type="NCBI Taxonomy" id="568900"/>
    <lineage>
        <taxon>Eukaryota</taxon>
        <taxon>Sar</taxon>
        <taxon>Stramenopiles</taxon>
        <taxon>Ochrophyta</taxon>
        <taxon>Bacillariophyta</taxon>
        <taxon>Bacillariophyceae</taxon>
        <taxon>Bacillariophycidae</taxon>
        <taxon>Naviculales</taxon>
        <taxon>Naviculaceae</taxon>
        <taxon>Seminavis</taxon>
    </lineage>
</organism>
<dbReference type="EMBL" id="CAICTM010000153">
    <property type="protein sequence ID" value="CAB9503048.1"/>
    <property type="molecule type" value="Genomic_DNA"/>
</dbReference>
<evidence type="ECO:0000313" key="4">
    <source>
        <dbReference type="Proteomes" id="UP001153069"/>
    </source>
</evidence>
<feature type="transmembrane region" description="Helical" evidence="1">
    <location>
        <begin position="205"/>
        <end position="222"/>
    </location>
</feature>
<accession>A0A9N8H5X0</accession>
<feature type="transmembrane region" description="Helical" evidence="1">
    <location>
        <begin position="164"/>
        <end position="184"/>
    </location>
</feature>
<reference evidence="3" key="1">
    <citation type="submission" date="2020-06" db="EMBL/GenBank/DDBJ databases">
        <authorList>
            <consortium name="Plant Systems Biology data submission"/>
        </authorList>
    </citation>
    <scope>NUCLEOTIDE SEQUENCE</scope>
    <source>
        <strain evidence="3">D6</strain>
    </source>
</reference>
<keyword evidence="4" id="KW-1185">Reference proteome</keyword>
<feature type="signal peptide" evidence="2">
    <location>
        <begin position="1"/>
        <end position="22"/>
    </location>
</feature>
<name>A0A9N8H5X0_9STRA</name>
<gene>
    <name evidence="3" type="ORF">SEMRO_154_G070170.1</name>
</gene>
<keyword evidence="2" id="KW-0732">Signal</keyword>
<sequence>MMLRPLQLALFLALATVTTVSATAVMHNMRRPLRIGFSRALLSFADKSSTTHKDLLLEAEETTSSTITDLDSFRGGSSPKVPALYKFLYAAAGIATTAAWSTVVYTTIRSNQPMGALMPTWQHGFFARIGALSAAPLILTSYGTLIRACRKNELQSNTARRHNLALAAAGIGSALWVWQAPLITKIPGTDPLQSHQAYQGMMKQGLMAAYGLGATVCGGIWAKTASTGLLQWPQQICDGVAQGLVSLAPQNRDDPVQVKYSVLASGFLFFTGLQLVSTHPTSVIPSWTGRRLARAFPAWTLLAAVTSLDLKEATERGALHLDQQYRLLANGLKSFGVLYLSAKVGAIFVDPSFPASYHAVELVPGWAVAAIVFVGLTLRSDGATKMVEACPIPTNEEVTEDEPSDMDVPKEE</sequence>
<feature type="chain" id="PRO_5040160533" evidence="2">
    <location>
        <begin position="23"/>
        <end position="412"/>
    </location>
</feature>
<feature type="transmembrane region" description="Helical" evidence="1">
    <location>
        <begin position="355"/>
        <end position="376"/>
    </location>
</feature>
<protein>
    <submittedName>
        <fullName evidence="3">Uncharacterized protein</fullName>
    </submittedName>
</protein>
<evidence type="ECO:0000256" key="1">
    <source>
        <dbReference type="SAM" id="Phobius"/>
    </source>
</evidence>
<proteinExistence type="predicted"/>
<evidence type="ECO:0000256" key="2">
    <source>
        <dbReference type="SAM" id="SignalP"/>
    </source>
</evidence>
<feature type="transmembrane region" description="Helical" evidence="1">
    <location>
        <begin position="87"/>
        <end position="105"/>
    </location>
</feature>
<evidence type="ECO:0000313" key="3">
    <source>
        <dbReference type="EMBL" id="CAB9503048.1"/>
    </source>
</evidence>
<dbReference type="OrthoDB" id="434656at2759"/>
<feature type="transmembrane region" description="Helical" evidence="1">
    <location>
        <begin position="331"/>
        <end position="349"/>
    </location>
</feature>